<name>G0NYR4_CAEBE</name>
<feature type="region of interest" description="Disordered" evidence="1">
    <location>
        <begin position="77"/>
        <end position="99"/>
    </location>
</feature>
<organism evidence="3">
    <name type="scientific">Caenorhabditis brenneri</name>
    <name type="common">Nematode worm</name>
    <dbReference type="NCBI Taxonomy" id="135651"/>
    <lineage>
        <taxon>Eukaryota</taxon>
        <taxon>Metazoa</taxon>
        <taxon>Ecdysozoa</taxon>
        <taxon>Nematoda</taxon>
        <taxon>Chromadorea</taxon>
        <taxon>Rhabditida</taxon>
        <taxon>Rhabditina</taxon>
        <taxon>Rhabditomorpha</taxon>
        <taxon>Rhabditoidea</taxon>
        <taxon>Rhabditidae</taxon>
        <taxon>Peloderinae</taxon>
        <taxon>Caenorhabditis</taxon>
    </lineage>
</organism>
<dbReference type="Proteomes" id="UP000008068">
    <property type="component" value="Unassembled WGS sequence"/>
</dbReference>
<dbReference type="EMBL" id="GL379983">
    <property type="protein sequence ID" value="EGT40169.1"/>
    <property type="molecule type" value="Genomic_DNA"/>
</dbReference>
<evidence type="ECO:0000256" key="1">
    <source>
        <dbReference type="SAM" id="MobiDB-lite"/>
    </source>
</evidence>
<gene>
    <name evidence="2" type="ORF">CAEBREN_07189</name>
</gene>
<reference evidence="3" key="1">
    <citation type="submission" date="2011-07" db="EMBL/GenBank/DDBJ databases">
        <authorList>
            <consortium name="Caenorhabditis brenneri Sequencing and Analysis Consortium"/>
            <person name="Wilson R.K."/>
        </authorList>
    </citation>
    <scope>NUCLEOTIDE SEQUENCE [LARGE SCALE GENOMIC DNA]</scope>
    <source>
        <strain evidence="3">PB2801</strain>
    </source>
</reference>
<accession>G0NYR4</accession>
<evidence type="ECO:0000313" key="2">
    <source>
        <dbReference type="EMBL" id="EGT40169.1"/>
    </source>
</evidence>
<dbReference type="HOGENOM" id="CLU_2322446_0_0_1"/>
<keyword evidence="3" id="KW-1185">Reference proteome</keyword>
<proteinExistence type="predicted"/>
<dbReference type="AlphaFoldDB" id="G0NYR4"/>
<sequence>MNTVIERSIFDPCESQQLPQLVEKSSLTTKTLFKRRLEKHQINKEVGENKTCIVNENTLDDFRAKMGAYGGDNTEKMGGIGKVVKKGEEESTGEEVYLS</sequence>
<dbReference type="InParanoid" id="G0NYR4"/>
<protein>
    <submittedName>
        <fullName evidence="2">Uncharacterized protein</fullName>
    </submittedName>
</protein>
<evidence type="ECO:0000313" key="3">
    <source>
        <dbReference type="Proteomes" id="UP000008068"/>
    </source>
</evidence>